<evidence type="ECO:0000256" key="3">
    <source>
        <dbReference type="ARBA" id="ARBA00023015"/>
    </source>
</evidence>
<evidence type="ECO:0000259" key="6">
    <source>
        <dbReference type="PROSITE" id="PS50048"/>
    </source>
</evidence>
<feature type="domain" description="Zn(2)-C6 fungal-type" evidence="6">
    <location>
        <begin position="17"/>
        <end position="47"/>
    </location>
</feature>
<dbReference type="STRING" id="1531966.A0A0A1TD84"/>
<dbReference type="GO" id="GO:0000981">
    <property type="term" value="F:DNA-binding transcription factor activity, RNA polymerase II-specific"/>
    <property type="evidence" value="ECO:0007669"/>
    <property type="project" value="InterPro"/>
</dbReference>
<protein>
    <recommendedName>
        <fullName evidence="6">Zn(2)-C6 fungal-type domain-containing protein</fullName>
    </recommendedName>
</protein>
<reference evidence="7 8" key="1">
    <citation type="journal article" date="2015" name="Genome Announc.">
        <title>Draft Genome Sequence and Gene Annotation of the Entomopathogenic Fungus Verticillium hemipterigenum.</title>
        <authorList>
            <person name="Horn F."/>
            <person name="Habel A."/>
            <person name="Scharf D.H."/>
            <person name="Dworschak J."/>
            <person name="Brakhage A.A."/>
            <person name="Guthke R."/>
            <person name="Hertweck C."/>
            <person name="Linde J."/>
        </authorList>
    </citation>
    <scope>NUCLEOTIDE SEQUENCE [LARGE SCALE GENOMIC DNA]</scope>
</reference>
<dbReference type="SMART" id="SM00066">
    <property type="entry name" value="GAL4"/>
    <property type="match status" value="1"/>
</dbReference>
<evidence type="ECO:0000313" key="7">
    <source>
        <dbReference type="EMBL" id="CEJ86344.1"/>
    </source>
</evidence>
<evidence type="ECO:0000313" key="8">
    <source>
        <dbReference type="Proteomes" id="UP000039046"/>
    </source>
</evidence>
<dbReference type="CDD" id="cd00067">
    <property type="entry name" value="GAL4"/>
    <property type="match status" value="1"/>
</dbReference>
<keyword evidence="3" id="KW-0805">Transcription regulation</keyword>
<evidence type="ECO:0000256" key="1">
    <source>
        <dbReference type="ARBA" id="ARBA00022723"/>
    </source>
</evidence>
<proteinExistence type="predicted"/>
<keyword evidence="2" id="KW-0862">Zinc</keyword>
<dbReference type="InterPro" id="IPR001138">
    <property type="entry name" value="Zn2Cys6_DnaBD"/>
</dbReference>
<dbReference type="PROSITE" id="PS50048">
    <property type="entry name" value="ZN2_CY6_FUNGAL_2"/>
    <property type="match status" value="1"/>
</dbReference>
<keyword evidence="8" id="KW-1185">Reference proteome</keyword>
<dbReference type="GO" id="GO:0008270">
    <property type="term" value="F:zinc ion binding"/>
    <property type="evidence" value="ECO:0007669"/>
    <property type="project" value="InterPro"/>
</dbReference>
<dbReference type="InterPro" id="IPR036864">
    <property type="entry name" value="Zn2-C6_fun-type_DNA-bd_sf"/>
</dbReference>
<keyword evidence="5" id="KW-0539">Nucleus</keyword>
<keyword evidence="4" id="KW-0804">Transcription</keyword>
<dbReference type="HOGENOM" id="CLU_024655_2_0_1"/>
<keyword evidence="1" id="KW-0479">Metal-binding</keyword>
<dbReference type="Proteomes" id="UP000039046">
    <property type="component" value="Unassembled WGS sequence"/>
</dbReference>
<dbReference type="OrthoDB" id="4216928at2759"/>
<gene>
    <name evidence="7" type="ORF">VHEMI04081</name>
</gene>
<dbReference type="AlphaFoldDB" id="A0A0A1TD84"/>
<evidence type="ECO:0000256" key="5">
    <source>
        <dbReference type="ARBA" id="ARBA00023242"/>
    </source>
</evidence>
<evidence type="ECO:0000256" key="2">
    <source>
        <dbReference type="ARBA" id="ARBA00022833"/>
    </source>
</evidence>
<dbReference type="Gene3D" id="4.10.240.10">
    <property type="entry name" value="Zn(2)-C6 fungal-type DNA-binding domain"/>
    <property type="match status" value="1"/>
</dbReference>
<organism evidence="7 8">
    <name type="scientific">[Torrubiella] hemipterigena</name>
    <dbReference type="NCBI Taxonomy" id="1531966"/>
    <lineage>
        <taxon>Eukaryota</taxon>
        <taxon>Fungi</taxon>
        <taxon>Dikarya</taxon>
        <taxon>Ascomycota</taxon>
        <taxon>Pezizomycotina</taxon>
        <taxon>Sordariomycetes</taxon>
        <taxon>Hypocreomycetidae</taxon>
        <taxon>Hypocreales</taxon>
        <taxon>Clavicipitaceae</taxon>
        <taxon>Clavicipitaceae incertae sedis</taxon>
        <taxon>'Torrubiella' clade</taxon>
    </lineage>
</organism>
<evidence type="ECO:0000256" key="4">
    <source>
        <dbReference type="ARBA" id="ARBA00023163"/>
    </source>
</evidence>
<dbReference type="EMBL" id="CDHN01000002">
    <property type="protein sequence ID" value="CEJ86344.1"/>
    <property type="molecule type" value="Genomic_DNA"/>
</dbReference>
<name>A0A0A1TD84_9HYPO</name>
<accession>A0A0A1TD84</accession>
<sequence length="411" mass="45708">MSFSAKERKNPPPRRKACAACIKAKRRCDAAMPACFRCEQRGITCDYGSALRRSTAKANGALSQPTPPSGLGLDWDPTIVLPTVANNVLLPTSFDFQSQAPELSFTMPIEDRGEAPKLAPELTLAAPSSRKLEFSSDIARNRLGYALELILSAPKTMVSEMQTPWCHPLLYKYGMPRSMQDAFSSCALYLSKNPINSPIIFSSIDGRVADLIAAPPPTTFLDSLAHTQALILYQIIRLYDGDIKARISAELLIPLMERSAFHLLSFINFEDDLSCLADLPLYPIQPAQDVWESWILQESARRTFILTFYFVRSYRVLSGVQDLLCDGKLGLCHSWIMSLPLWGASSTVEFVEAWKNDMYFVIENGQFGKALTEAKIGHVDTFGRLWISSLLGLEEMQGWLVSRGALQPVVV</sequence>
<dbReference type="PANTHER" id="PTHR47660">
    <property type="entry name" value="TRANSCRIPTION FACTOR WITH C2H2 AND ZN(2)-CYS(6) DNA BINDING DOMAIN (EUROFUNG)-RELATED-RELATED"/>
    <property type="match status" value="1"/>
</dbReference>
<dbReference type="SUPFAM" id="SSF57701">
    <property type="entry name" value="Zn2/Cys6 DNA-binding domain"/>
    <property type="match status" value="1"/>
</dbReference>
<dbReference type="Pfam" id="PF00172">
    <property type="entry name" value="Zn_clus"/>
    <property type="match status" value="1"/>
</dbReference>